<dbReference type="Proteomes" id="UP000278332">
    <property type="component" value="Unassembled WGS sequence"/>
</dbReference>
<gene>
    <name evidence="2" type="ORF">ALP84_03840</name>
    <name evidence="1" type="ORF">PSCICP_23590</name>
</gene>
<protein>
    <submittedName>
        <fullName evidence="1">Esterase</fullName>
    </submittedName>
</protein>
<dbReference type="Gene3D" id="3.40.50.1820">
    <property type="entry name" value="alpha/beta hydrolase"/>
    <property type="match status" value="1"/>
</dbReference>
<name>A0A3M4W9P9_PSECI</name>
<dbReference type="Proteomes" id="UP000614982">
    <property type="component" value="Unassembled WGS sequence"/>
</dbReference>
<dbReference type="Pfam" id="PF05728">
    <property type="entry name" value="UPF0227"/>
    <property type="match status" value="1"/>
</dbReference>
<dbReference type="PANTHER" id="PTHR35602">
    <property type="entry name" value="ESTERASE YQIA-RELATED"/>
    <property type="match status" value="1"/>
</dbReference>
<dbReference type="GeneID" id="93657252"/>
<dbReference type="EMBL" id="BLWA01000005">
    <property type="protein sequence ID" value="GFM92387.1"/>
    <property type="molecule type" value="Genomic_DNA"/>
</dbReference>
<dbReference type="SUPFAM" id="SSF53474">
    <property type="entry name" value="alpha/beta-Hydrolases"/>
    <property type="match status" value="1"/>
</dbReference>
<sequence length="211" mass="23353">MISDTPSLLYIHGLNSSALSNKASRLVALMNSLGVGEQLRVPELHHHPRQAMVQLEAAIQALGRPLLVGSSLGGYYATHLAHRHGLKAVLINPAVNPHQLFDGYLGTQQNLYTGERWELTQDHITALAELEVPAPQDPDRIQVWLQTGDETLDYRRAESFYRACALRIQAGGDHSYQGFAEQMPALLSFAGFAPELLRAIDLSDSRLRTHE</sequence>
<keyword evidence="4" id="KW-1185">Reference proteome</keyword>
<dbReference type="InterPro" id="IPR008886">
    <property type="entry name" value="UPF0227/Esterase_YqiA"/>
</dbReference>
<dbReference type="OrthoDB" id="9814831at2"/>
<dbReference type="PANTHER" id="PTHR35602:SF3">
    <property type="entry name" value="ESTERASE YQIA"/>
    <property type="match status" value="1"/>
</dbReference>
<reference evidence="2 3" key="1">
    <citation type="submission" date="2018-08" db="EMBL/GenBank/DDBJ databases">
        <title>Recombination of ecologically and evolutionarily significant loci maintains genetic cohesion in the Pseudomonas syringae species complex.</title>
        <authorList>
            <person name="Dillon M."/>
            <person name="Thakur S."/>
            <person name="Almeida R.N.D."/>
            <person name="Weir B.S."/>
            <person name="Guttman D.S."/>
        </authorList>
    </citation>
    <scope>NUCLEOTIDE SEQUENCE [LARGE SCALE GENOMIC DNA]</scope>
    <source>
        <strain evidence="2 3">ICMP 6917</strain>
    </source>
</reference>
<accession>A0A3M4W9P9</accession>
<dbReference type="AlphaFoldDB" id="A0A3M4W9P9"/>
<dbReference type="EMBL" id="RBRY01000040">
    <property type="protein sequence ID" value="RMR60774.1"/>
    <property type="molecule type" value="Genomic_DNA"/>
</dbReference>
<organism evidence="2 3">
    <name type="scientific">Pseudomonas cichorii</name>
    <dbReference type="NCBI Taxonomy" id="36746"/>
    <lineage>
        <taxon>Bacteria</taxon>
        <taxon>Pseudomonadati</taxon>
        <taxon>Pseudomonadota</taxon>
        <taxon>Gammaproteobacteria</taxon>
        <taxon>Pseudomonadales</taxon>
        <taxon>Pseudomonadaceae</taxon>
        <taxon>Pseudomonas</taxon>
    </lineage>
</organism>
<reference evidence="1 4" key="2">
    <citation type="submission" date="2020-05" db="EMBL/GenBank/DDBJ databases">
        <title>Genetic diversity of Pseudomonas cichorii.</title>
        <authorList>
            <person name="Tani S."/>
            <person name="Yagi H."/>
            <person name="Hashimoto S."/>
            <person name="Iiyama K."/>
            <person name="Furuya N."/>
        </authorList>
    </citation>
    <scope>NUCLEOTIDE SEQUENCE [LARGE SCALE GENOMIC DNA]</scope>
    <source>
        <strain evidence="1 4">LMG 2162</strain>
    </source>
</reference>
<evidence type="ECO:0000313" key="1">
    <source>
        <dbReference type="EMBL" id="GFM92387.1"/>
    </source>
</evidence>
<dbReference type="RefSeq" id="WP_025258275.1">
    <property type="nucleotide sequence ID" value="NZ_BLWA01000005.1"/>
</dbReference>
<evidence type="ECO:0000313" key="2">
    <source>
        <dbReference type="EMBL" id="RMR60774.1"/>
    </source>
</evidence>
<dbReference type="InterPro" id="IPR029058">
    <property type="entry name" value="AB_hydrolase_fold"/>
</dbReference>
<comment type="caution">
    <text evidence="2">The sequence shown here is derived from an EMBL/GenBank/DDBJ whole genome shotgun (WGS) entry which is preliminary data.</text>
</comment>
<evidence type="ECO:0000313" key="3">
    <source>
        <dbReference type="Proteomes" id="UP000278332"/>
    </source>
</evidence>
<proteinExistence type="predicted"/>
<evidence type="ECO:0000313" key="4">
    <source>
        <dbReference type="Proteomes" id="UP000614982"/>
    </source>
</evidence>